<organism evidence="6 7">
    <name type="scientific">Anaerospora hongkongensis</name>
    <dbReference type="NCBI Taxonomy" id="244830"/>
    <lineage>
        <taxon>Bacteria</taxon>
        <taxon>Bacillati</taxon>
        <taxon>Bacillota</taxon>
        <taxon>Negativicutes</taxon>
        <taxon>Selenomonadales</taxon>
        <taxon>Sporomusaceae</taxon>
        <taxon>Anaerospora</taxon>
    </lineage>
</organism>
<evidence type="ECO:0000259" key="5">
    <source>
        <dbReference type="PROSITE" id="PS51007"/>
    </source>
</evidence>
<dbReference type="Pfam" id="PF00034">
    <property type="entry name" value="Cytochrom_C"/>
    <property type="match status" value="1"/>
</dbReference>
<evidence type="ECO:0000256" key="2">
    <source>
        <dbReference type="ARBA" id="ARBA00022723"/>
    </source>
</evidence>
<keyword evidence="3 4" id="KW-0408">Iron</keyword>
<dbReference type="OrthoDB" id="9809720at2"/>
<dbReference type="RefSeq" id="WP_132080670.1">
    <property type="nucleotide sequence ID" value="NZ_DAMAKO010000006.1"/>
</dbReference>
<accession>A0A4R1PWV4</accession>
<dbReference type="InterPro" id="IPR036909">
    <property type="entry name" value="Cyt_c-like_dom_sf"/>
</dbReference>
<dbReference type="GO" id="GO:0009055">
    <property type="term" value="F:electron transfer activity"/>
    <property type="evidence" value="ECO:0007669"/>
    <property type="project" value="InterPro"/>
</dbReference>
<keyword evidence="1 4" id="KW-0349">Heme</keyword>
<proteinExistence type="predicted"/>
<name>A0A4R1PWV4_9FIRM</name>
<dbReference type="PROSITE" id="PS51007">
    <property type="entry name" value="CYTC"/>
    <property type="match status" value="1"/>
</dbReference>
<dbReference type="InterPro" id="IPR009056">
    <property type="entry name" value="Cyt_c-like_dom"/>
</dbReference>
<evidence type="ECO:0000313" key="7">
    <source>
        <dbReference type="Proteomes" id="UP000295063"/>
    </source>
</evidence>
<dbReference type="Gene3D" id="1.10.760.10">
    <property type="entry name" value="Cytochrome c-like domain"/>
    <property type="match status" value="1"/>
</dbReference>
<dbReference type="GO" id="GO:0020037">
    <property type="term" value="F:heme binding"/>
    <property type="evidence" value="ECO:0007669"/>
    <property type="project" value="InterPro"/>
</dbReference>
<evidence type="ECO:0000256" key="4">
    <source>
        <dbReference type="PROSITE-ProRule" id="PRU00433"/>
    </source>
</evidence>
<comment type="caution">
    <text evidence="6">The sequence shown here is derived from an EMBL/GenBank/DDBJ whole genome shotgun (WGS) entry which is preliminary data.</text>
</comment>
<keyword evidence="7" id="KW-1185">Reference proteome</keyword>
<dbReference type="AlphaFoldDB" id="A0A4R1PWV4"/>
<protein>
    <submittedName>
        <fullName evidence="6">Nitric oxide reductase subunit C</fullName>
    </submittedName>
</protein>
<dbReference type="Proteomes" id="UP000295063">
    <property type="component" value="Unassembled WGS sequence"/>
</dbReference>
<feature type="domain" description="Cytochrome c" evidence="5">
    <location>
        <begin position="36"/>
        <end position="116"/>
    </location>
</feature>
<dbReference type="GO" id="GO:0046872">
    <property type="term" value="F:metal ion binding"/>
    <property type="evidence" value="ECO:0007669"/>
    <property type="project" value="UniProtKB-KW"/>
</dbReference>
<evidence type="ECO:0000256" key="1">
    <source>
        <dbReference type="ARBA" id="ARBA00022617"/>
    </source>
</evidence>
<reference evidence="6 7" key="1">
    <citation type="submission" date="2019-03" db="EMBL/GenBank/DDBJ databases">
        <title>Genomic Encyclopedia of Type Strains, Phase IV (KMG-IV): sequencing the most valuable type-strain genomes for metagenomic binning, comparative biology and taxonomic classification.</title>
        <authorList>
            <person name="Goeker M."/>
        </authorList>
    </citation>
    <scope>NUCLEOTIDE SEQUENCE [LARGE SCALE GENOMIC DNA]</scope>
    <source>
        <strain evidence="6 7">DSM 15969</strain>
    </source>
</reference>
<keyword evidence="2 4" id="KW-0479">Metal-binding</keyword>
<evidence type="ECO:0000256" key="3">
    <source>
        <dbReference type="ARBA" id="ARBA00023004"/>
    </source>
</evidence>
<evidence type="ECO:0000313" key="6">
    <source>
        <dbReference type="EMBL" id="TCL36946.1"/>
    </source>
</evidence>
<gene>
    <name evidence="6" type="ORF">EV210_107211</name>
</gene>
<dbReference type="SUPFAM" id="SSF46626">
    <property type="entry name" value="Cytochrome c"/>
    <property type="match status" value="1"/>
</dbReference>
<sequence length="131" mass="14488">MKLGVKAFVLTLLTSLAVFTFLLYISLIGSSQELPAEAEQGKLIYQEKACVECHTLFGNGGYWGGDLTKSYSRFGRDGLAAYLTDPPLLSGAKKKRHDKLNDKEAAMVAAYLEFVNSVDNLTWPPEPNRKK</sequence>
<dbReference type="EMBL" id="SLUI01000007">
    <property type="protein sequence ID" value="TCL36946.1"/>
    <property type="molecule type" value="Genomic_DNA"/>
</dbReference>